<dbReference type="RefSeq" id="WP_377128643.1">
    <property type="nucleotide sequence ID" value="NZ_JBHUHN010000001.1"/>
</dbReference>
<organism evidence="3 4">
    <name type="scientific">Mucilaginibacter antarcticus</name>
    <dbReference type="NCBI Taxonomy" id="1855725"/>
    <lineage>
        <taxon>Bacteria</taxon>
        <taxon>Pseudomonadati</taxon>
        <taxon>Bacteroidota</taxon>
        <taxon>Sphingobacteriia</taxon>
        <taxon>Sphingobacteriales</taxon>
        <taxon>Sphingobacteriaceae</taxon>
        <taxon>Mucilaginibacter</taxon>
    </lineage>
</organism>
<dbReference type="SUPFAM" id="SSF53187">
    <property type="entry name" value="Zn-dependent exopeptidases"/>
    <property type="match status" value="1"/>
</dbReference>
<feature type="signal peptide" evidence="1">
    <location>
        <begin position="1"/>
        <end position="19"/>
    </location>
</feature>
<dbReference type="EMBL" id="JBHUON010000017">
    <property type="protein sequence ID" value="MFD2865747.1"/>
    <property type="molecule type" value="Genomic_DNA"/>
</dbReference>
<dbReference type="Proteomes" id="UP001597601">
    <property type="component" value="Unassembled WGS sequence"/>
</dbReference>
<dbReference type="PANTHER" id="PTHR12147:SF26">
    <property type="entry name" value="PEPTIDASE M28 DOMAIN-CONTAINING PROTEIN"/>
    <property type="match status" value="1"/>
</dbReference>
<feature type="chain" id="PRO_5045104817" evidence="1">
    <location>
        <begin position="20"/>
        <end position="535"/>
    </location>
</feature>
<comment type="caution">
    <text evidence="3">The sequence shown here is derived from an EMBL/GenBank/DDBJ whole genome shotgun (WGS) entry which is preliminary data.</text>
</comment>
<protein>
    <submittedName>
        <fullName evidence="3">M28 family peptidase</fullName>
    </submittedName>
</protein>
<evidence type="ECO:0000313" key="3">
    <source>
        <dbReference type="EMBL" id="MFD2865747.1"/>
    </source>
</evidence>
<keyword evidence="4" id="KW-1185">Reference proteome</keyword>
<evidence type="ECO:0000256" key="1">
    <source>
        <dbReference type="SAM" id="SignalP"/>
    </source>
</evidence>
<dbReference type="Gene3D" id="3.40.630.10">
    <property type="entry name" value="Zn peptidases"/>
    <property type="match status" value="2"/>
</dbReference>
<gene>
    <name evidence="3" type="ORF">ACFSYC_13695</name>
</gene>
<dbReference type="Pfam" id="PF04389">
    <property type="entry name" value="Peptidase_M28"/>
    <property type="match status" value="1"/>
</dbReference>
<evidence type="ECO:0000313" key="4">
    <source>
        <dbReference type="Proteomes" id="UP001597601"/>
    </source>
</evidence>
<dbReference type="PANTHER" id="PTHR12147">
    <property type="entry name" value="METALLOPEPTIDASE M28 FAMILY MEMBER"/>
    <property type="match status" value="1"/>
</dbReference>
<dbReference type="InterPro" id="IPR007484">
    <property type="entry name" value="Peptidase_M28"/>
</dbReference>
<feature type="domain" description="Peptidase M28" evidence="2">
    <location>
        <begin position="295"/>
        <end position="515"/>
    </location>
</feature>
<accession>A0ABW5XRE4</accession>
<dbReference type="InterPro" id="IPR045175">
    <property type="entry name" value="M28_fam"/>
</dbReference>
<name>A0ABW5XRE4_9SPHI</name>
<evidence type="ECO:0000259" key="2">
    <source>
        <dbReference type="Pfam" id="PF04389"/>
    </source>
</evidence>
<keyword evidence="1" id="KW-0732">Signal</keyword>
<reference evidence="4" key="1">
    <citation type="journal article" date="2019" name="Int. J. Syst. Evol. Microbiol.">
        <title>The Global Catalogue of Microorganisms (GCM) 10K type strain sequencing project: providing services to taxonomists for standard genome sequencing and annotation.</title>
        <authorList>
            <consortium name="The Broad Institute Genomics Platform"/>
            <consortium name="The Broad Institute Genome Sequencing Center for Infectious Disease"/>
            <person name="Wu L."/>
            <person name="Ma J."/>
        </authorList>
    </citation>
    <scope>NUCLEOTIDE SEQUENCE [LARGE SCALE GENOMIC DNA]</scope>
    <source>
        <strain evidence="4">KCTC 52232</strain>
    </source>
</reference>
<sequence>MKKVILTLSLAALAGGVWAQQNKTAMKYAPVINAELAKKHLSILASDEFEGRETGKPGAEKAANYIAAEFKALGLQPVNGSYFMNVPLIESSFSVSVFTVGSMAYTAGKDFSATGSLRHNIAADAMGGDGGVVYSKEILFIGYGIGTDTYNDLKDVDIAGKVVLYISFGEPMVNGVSKVSGTDKMSKWGTDRATRISFLQSKKPALILAVNPASSAVRRGNGARMMIKPEGTAVATAPVYTITPAIANELLKPTGKTIAELKAAIDQNGQPQTQKVATTINTTFEAIEKPVKAVNVYGLLPGTDAKLKHETLVISSHYDHIGILPEGTPGDRVFNGADDDGSGTTGVLSIARAYSQAAKAGKGPRRSILFLTVVGEEKGLLGSEYYSQHPAIAVENTIADLNIDMIGRVGEEYAGKADSANTVYVIGSAMLSTDLRKVSENANNTYIKMNLDYKYDDPNDKNQFYYRSDHYNFAKLGIPIAFYFNGVHKDYHGLGDDITKINFPLLAKRAQLVYYTAWDLANADKRPVVDGKNTR</sequence>
<proteinExistence type="predicted"/>